<dbReference type="EMBL" id="ML213609">
    <property type="protein sequence ID" value="TFK37149.1"/>
    <property type="molecule type" value="Genomic_DNA"/>
</dbReference>
<evidence type="ECO:0000313" key="2">
    <source>
        <dbReference type="EMBL" id="TFK37149.1"/>
    </source>
</evidence>
<sequence length="191" mass="21424">LFSISHVPLHCDVRRSFRVAVWGQYLPAFSKALLHDGQVYYLISLSGILSGLALFYSKNIPMAYKAIIPSVSFIIANIMACRVFRNAKLDLYSYRNDPYQSNITTALDFSGNLRNEETNRGTVHIPLSLYPRHSNSVNSNGRTRMVENDCEESSIIDTRKKAGYSCSTPHADTLTSDSGEVKFLKTNDSFV</sequence>
<keyword evidence="1" id="KW-0472">Membrane</keyword>
<protein>
    <submittedName>
        <fullName evidence="2">Uncharacterized protein</fullName>
    </submittedName>
</protein>
<name>A0A5C3LVD5_9AGAR</name>
<accession>A0A5C3LVD5</accession>
<feature type="non-terminal residue" evidence="2">
    <location>
        <position position="1"/>
    </location>
</feature>
<keyword evidence="3" id="KW-1185">Reference proteome</keyword>
<proteinExistence type="predicted"/>
<reference evidence="2 3" key="1">
    <citation type="journal article" date="2019" name="Nat. Ecol. Evol.">
        <title>Megaphylogeny resolves global patterns of mushroom evolution.</title>
        <authorList>
            <person name="Varga T."/>
            <person name="Krizsan K."/>
            <person name="Foldi C."/>
            <person name="Dima B."/>
            <person name="Sanchez-Garcia M."/>
            <person name="Sanchez-Ramirez S."/>
            <person name="Szollosi G.J."/>
            <person name="Szarkandi J.G."/>
            <person name="Papp V."/>
            <person name="Albert L."/>
            <person name="Andreopoulos W."/>
            <person name="Angelini C."/>
            <person name="Antonin V."/>
            <person name="Barry K.W."/>
            <person name="Bougher N.L."/>
            <person name="Buchanan P."/>
            <person name="Buyck B."/>
            <person name="Bense V."/>
            <person name="Catcheside P."/>
            <person name="Chovatia M."/>
            <person name="Cooper J."/>
            <person name="Damon W."/>
            <person name="Desjardin D."/>
            <person name="Finy P."/>
            <person name="Geml J."/>
            <person name="Haridas S."/>
            <person name="Hughes K."/>
            <person name="Justo A."/>
            <person name="Karasinski D."/>
            <person name="Kautmanova I."/>
            <person name="Kiss B."/>
            <person name="Kocsube S."/>
            <person name="Kotiranta H."/>
            <person name="LaButti K.M."/>
            <person name="Lechner B.E."/>
            <person name="Liimatainen K."/>
            <person name="Lipzen A."/>
            <person name="Lukacs Z."/>
            <person name="Mihaltcheva S."/>
            <person name="Morgado L.N."/>
            <person name="Niskanen T."/>
            <person name="Noordeloos M.E."/>
            <person name="Ohm R.A."/>
            <person name="Ortiz-Santana B."/>
            <person name="Ovrebo C."/>
            <person name="Racz N."/>
            <person name="Riley R."/>
            <person name="Savchenko A."/>
            <person name="Shiryaev A."/>
            <person name="Soop K."/>
            <person name="Spirin V."/>
            <person name="Szebenyi C."/>
            <person name="Tomsovsky M."/>
            <person name="Tulloss R.E."/>
            <person name="Uehling J."/>
            <person name="Grigoriev I.V."/>
            <person name="Vagvolgyi C."/>
            <person name="Papp T."/>
            <person name="Martin F.M."/>
            <person name="Miettinen O."/>
            <person name="Hibbett D.S."/>
            <person name="Nagy L.G."/>
        </authorList>
    </citation>
    <scope>NUCLEOTIDE SEQUENCE [LARGE SCALE GENOMIC DNA]</scope>
    <source>
        <strain evidence="2 3">CBS 166.37</strain>
    </source>
</reference>
<keyword evidence="1" id="KW-1133">Transmembrane helix</keyword>
<organism evidence="2 3">
    <name type="scientific">Crucibulum laeve</name>
    <dbReference type="NCBI Taxonomy" id="68775"/>
    <lineage>
        <taxon>Eukaryota</taxon>
        <taxon>Fungi</taxon>
        <taxon>Dikarya</taxon>
        <taxon>Basidiomycota</taxon>
        <taxon>Agaricomycotina</taxon>
        <taxon>Agaricomycetes</taxon>
        <taxon>Agaricomycetidae</taxon>
        <taxon>Agaricales</taxon>
        <taxon>Agaricineae</taxon>
        <taxon>Nidulariaceae</taxon>
        <taxon>Crucibulum</taxon>
    </lineage>
</organism>
<dbReference type="STRING" id="68775.A0A5C3LVD5"/>
<dbReference type="OrthoDB" id="3038990at2759"/>
<keyword evidence="1" id="KW-0812">Transmembrane</keyword>
<feature type="transmembrane region" description="Helical" evidence="1">
    <location>
        <begin position="39"/>
        <end position="56"/>
    </location>
</feature>
<dbReference type="AlphaFoldDB" id="A0A5C3LVD5"/>
<evidence type="ECO:0000256" key="1">
    <source>
        <dbReference type="SAM" id="Phobius"/>
    </source>
</evidence>
<gene>
    <name evidence="2" type="ORF">BDQ12DRAFT_685417</name>
</gene>
<evidence type="ECO:0000313" key="3">
    <source>
        <dbReference type="Proteomes" id="UP000308652"/>
    </source>
</evidence>
<dbReference type="Proteomes" id="UP000308652">
    <property type="component" value="Unassembled WGS sequence"/>
</dbReference>